<comment type="caution">
    <text evidence="3">The sequence shown here is derived from an EMBL/GenBank/DDBJ whole genome shotgun (WGS) entry which is preliminary data.</text>
</comment>
<evidence type="ECO:0000256" key="2">
    <source>
        <dbReference type="SAM" id="MobiDB-lite"/>
    </source>
</evidence>
<dbReference type="VEuPathDB" id="PiroplasmaDB:BOVATA_046040"/>
<dbReference type="Proteomes" id="UP000236319">
    <property type="component" value="Unassembled WGS sequence"/>
</dbReference>
<keyword evidence="4" id="KW-1185">Reference proteome</keyword>
<dbReference type="PANTHER" id="PTHR18976">
    <property type="entry name" value="APOLIPOPROTEIN"/>
    <property type="match status" value="1"/>
</dbReference>
<name>A0A2H6KJF0_9APIC</name>
<accession>A0A2H6KJF0</accession>
<evidence type="ECO:0000256" key="1">
    <source>
        <dbReference type="SAM" id="Coils"/>
    </source>
</evidence>
<dbReference type="InterPro" id="IPR050163">
    <property type="entry name" value="Apolipoprotein_A1/A4/E"/>
</dbReference>
<dbReference type="EMBL" id="BDSA01000015">
    <property type="protein sequence ID" value="GBE63111.1"/>
    <property type="molecule type" value="Genomic_DNA"/>
</dbReference>
<organism evidence="3 4">
    <name type="scientific">Babesia ovata</name>
    <dbReference type="NCBI Taxonomy" id="189622"/>
    <lineage>
        <taxon>Eukaryota</taxon>
        <taxon>Sar</taxon>
        <taxon>Alveolata</taxon>
        <taxon>Apicomplexa</taxon>
        <taxon>Aconoidasida</taxon>
        <taxon>Piroplasmida</taxon>
        <taxon>Babesiidae</taxon>
        <taxon>Babesia</taxon>
    </lineage>
</organism>
<evidence type="ECO:0000313" key="4">
    <source>
        <dbReference type="Proteomes" id="UP000236319"/>
    </source>
</evidence>
<sequence length="4225" mass="471138">MKSLKTLNELCGYAEKIQKNSFDDKNCKKLLESLCGGLEKFLGFSNGSYTGEGIVYSDLDRLCDGVMSFLHGVLDNIKDKLGQHKTHLTSALTSLKDTNLNGIAKYRAAIAAVASGVHEYNVSVERSNSMVSTPMNVLIRYVRNRGELLGSINRFQVTDDMKEDVLEAAEKTMKEKLTECRQKAETFNTAFNLKQQTDMRDSISNLNEKLRERVHVALRAVSHETERLKALSEKECEDFNSMQESIQEVLKEHGECVKTKITEKVTELVRSLKEAVQKVVDQLKQISSTFNVYVNQLGKWIDNANDAIDKALEKLQKILEEVNEDSVINNPGRIKSTVDQITLAVHQIFDAGQGATQKVGEEVKLALAAVETLKTAVKTDLNDVKTQLLTKLAGYVQKYVGEVQTKVKEIKGEKGQDKGLEGVKKRIIQEYAALFKDGDRGFEMTVQKWIDETLRENAQVKYLLSQYFGYSKNSDKFKEPYDKWEGNKDELGKYIGIAEAMKDALREGVINEAVEAGQGEIQEADDKIQANITAVYSCISAFAALLGQSVDKNTLSLDDPKLFVKGIADAIDDKVAKSGRGSTDNGYLRSAVKTVLAVLLSKANQAAEMLESFAGSEDYNDNKIGENIDAALQVATELDSAFGTALATTGQAPDVYQSSTPFDPYASKPIELKHNIQKTIDKVLNKEVGEDEGGKIKTLDKFPLSFTNPRPGTEDTTNKKLLDDAIKKIQTEVENALHAALEPYNALQTYAATVTHNLKEMCAAIKKAADTDPNSVKTKLTALKALIEKSHVDVITNGQKQTQKGLNKIHSELSELRKQLEDGPIKAATDFVSGAGRLCEQYLKPVHEHVGQQVQKAQELITTQARKNHVNAIKRLLTSFAEKVEKDLKPLPQDILHDLTLGFKGFMAKFEEHFITNSKSIIGIKDIENTPSPEKSPLSQAATKLHGSVRRFFRDYQKNPDFSKDFRKIETSNDALQKMLAELITSQHFNQTFMENSESLENELRKLNPLTIGETKNPFIIDALKKGFSSLLAELQKAYVSTYSQKKIDWDNIGQEEKEKYAKIMFSITPILLCSLSELVEDLEKENSKWKNYKMYSLTPSNSTLHALFFRENGYDVGSESTTPYGELNHRDNFTGSSILTLFSSLSHKLFASSKPVDLPSDHPVDSAELTVEVTTDEGVITNLNAYMQFYFNVCHTTHIDKPRTPCSMYEMLLWLTGLPFNAVYEKLHEHCDSLFEKKREERDPDTAIPVPIPAYPNPISNGHITSALKHVTSDAYRLLTAIAGTGNAETVYACEFPVNSHGFKYPTSGAECLQNLLDILRRLFPPLKFLESQCSYPSSVSGWRQCSYGRDIKITKSPCKEHSTNKPNGQPNDQANGQPNSQVKCQPTSPLMSYLNDCLPGHLPHELTSVGLSQECPASLLLGSEVSLAVHVQVKSYVKSSVISLLAALSQHSSALVPSHPPPSLPPSPKIAFLQTPPNHLKNVLNNPHHLLTNLCSGLEKFLGYQETSKGYDGSGIVYSDLDRLCDGVMAFLHGVLSEVKNDESVTKYDNYIKLSNNNDGLDNVLRDVFSKIGTGRNGLSLSVNEVKEWLGKYNGEVEKKTGAVTGGLGELITKLSSDAGEYVQEVNEHNGLSVQLTMWTGTLGKIQAELTKIKTNEVNVIDSALKARIMHEMKPIQKSVGMLLGAANNPAFVQQVKSVDDTLEWQRRNVLWEIKNLRDQKVKHFKNINDCVETAQNFMNNEFDDNYTRVILNKFREIQVETSRAYTCLEKKKMALEKLVGSAQVYFGEISKGIAQKTGGGSSIQKNWNEIKDTVPDLVGNIAKTPGGHGSLVDVVDGVKSFAQQFGKDNGINRNFEKIMEGWINNILNLEQVNAWIDKYVKYNKSHKSGSQLQIGITEAKDIHPKIMAVIKDKLGKAISSAGVKVQQMISTAQNSNHKIQDYIGAVKQGCNQFASELEGKIKDGKGDHKSFNNSFVDEVVNDIGNKVKKEGSTGYESHALTPAMQFALAALAHTSRRVAAQLENFRKAAQMTNVEAATRQLTHIGELLGTNGIGGKIDTFLNKVTAAIDNLDPILQQADREGSIKHRLDDEKNGLKSVLTHLDNMCKEENDDKYVICKKRNEADTTIKDLKRELNEKLHLIRLAVTMADDVLIAAIAAVQNAAEKAFKTVTDDVRALFAQGHKADLAALKTLVDGQEKEIDKIIRHDKSNGVKGLLKWMSSNKSTLEEIQRLVSPSPAPAVKPQGNTEDRTKLKNVSDKFREYSDIILDYIGGQARNPSAIVKPTEQSLQVGDIKDAFDRLIKYVAHHDDNKYTFDHISTSYLDALNASLLKLSPSHFHGFHNPLLLDALKSGMTKFTEQLSHAYVNKYSGQKPKDRWAFDGYQVDTRESKRINEFTEEGRKAARVFLTISRMIYENLFKLRDECEGRWSDKYICETDSKGDNPLGSFLKGCGFRVAENEASKKGELRFPYTQFKGEGIKDLLPYTPASTSVIQLLETLVPYLNQYNQIGHNKHIPSPRVPCSIYEMLAWCCGLQFNSVYELLVKYCDEYDTNDTDKAADTDFKNRLSDAVDHGLPILCKYSHNLLITILGTGDEDTLYGVELSNNSLNLKYPTSGADCLHTLLDILRKLLPTLRFLKSKCKLSTQHGGWEQCEYGKDIAPANWPCKDHSTKESNCQPMCRPNGEPTCQPKSPLMSYLNDTLPGHLPHDVSAIGCRATCNTCPKSKPGQPCLTPLGFRGFSGSTRTGKELCEALGRFFSSANLSPLFCIAPKPPSTLPEHFSFAITLVNGWRNIATDPYEQRIKSSIRNASIKLYDNPDDLTKAIIDAYGSASADHTDCTHHHLTHLTSFGSHNASKRSLETLKELCGYAEKIDTKEDNTKKLLTNLCSGLEKFLGYQETSKGYTGEGIVYSDLDRLCDGVMAFLHGMLSEVKDDESVKMYWTNVDIDVKSIKVMLQTGRKGFEGFLPVVERGLERWKSNLDFKTEEITAYIDEIHEGIKVRTKAAEIQTMEVKEQCEHWKSQSASYVKSAVEAEKELIKLDKSLQRKLEVPIKLIKQAVENFQKSAENEDLKNVLIEVAKQVGVLNEFARGIAQEAPVMVEGIFKEVEIDISTLKSKSLDVDRARESAVNMLTTLTETTKTTISSAKLNAGKLEELDTQIRGELTEKLAGVAFQARELNIRELQSELVTGANRVTKSIKKLTRTLVDEETNVETLAKKLKEKVSGIRNHIVDKIEKPLKDWIKDNGVALDSAKQKVQNEINSFKDKYETIHQQLEGIKKIIKGEDSSVSDKKLQELVEKITSKLRGLDDQVVHDLSGLQSKIAEPIEKYFTHVTAALTHGVRGAGATIVENFVNQFKGASSLTDTPDLKAWVEKEHNALEDALGSYRFSFVKRTVEELCKHNSATQGKNIFDVIKDEMKHNVRSTMTEYVKQNAFKNKMTNYNAHIGNPGQESDITIHGAIQAVIAKIQALNLAYDGTTIADSDLHDLKSTLPASMELLKLKIADVIGVVTAVDSGIQTSFQKFTDLFQAFYIAARSNLGKTIDDAFTQLKDKIGNIDVQLNNEKRMLDTIVSESKEIFRKTEKLAKDLAEPESGIPKDIKSLEGEITNLQHELRKLINVIDSADLTSRIRLVGSALDAGKQAVIAHIDKIASDLKDKIAVASNAIKNNAQQNFAASKEKELKELEALVKQKISEIENIITNDRENGLKGLLGRLKANETKLQDAQKQCDLVKMSTYLNMYLTKAIEYAKDQFKSETKTRKDVNLLSLVSYNLFLGLSDHSHCSHEVSNRLFTLSEKVSNLQPLALPDAGRPVLTALQKGMESFIEQLQKQYVSRYSMQQWKQEEGEKYAKVCLTIMEGVKKDIGDLSGVCNSNKDRQIHLGMVDKQVTKPAKPKVPVEQIQNPLGVWLTNRGYKVPTDKDQQDGELRNETTFTGEKIKTGLLDEKIKGALSIDVLTTWKPNKQGSGFNVFDIADFLRDFSRRCYRVGHYYIPSSPKSPSNVYNMLCWLAGLKYNHMFDRIGEHFKELFEKPKDKKDKPYKEFTDTELSLVGTSPINPVGTTTITPKELKDTLGQVCLFSRNVLIAFCGNGHAEGRYAVDFSCNSDNLLYPTNASACFDMLVDILNRVFSQLRFLCSQCQNGPTLGGWADCWYGRGVGGSAWLCNDRQCPNQQGDQMATQNSNQKHTQKCDQKCDQSVKCGLKSPLQSFWRTVFLGSFLIQ</sequence>
<keyword evidence="1" id="KW-0175">Coiled coil</keyword>
<gene>
    <name evidence="3" type="ORF">BOVATA_046040</name>
</gene>
<evidence type="ECO:0000313" key="3">
    <source>
        <dbReference type="EMBL" id="GBE63111.1"/>
    </source>
</evidence>
<proteinExistence type="predicted"/>
<dbReference type="RefSeq" id="XP_028869354.1">
    <property type="nucleotide sequence ID" value="XM_029013521.1"/>
</dbReference>
<reference evidence="3 4" key="1">
    <citation type="journal article" date="2017" name="BMC Genomics">
        <title>Whole-genome assembly of Babesia ovata and comparative genomics between closely related pathogens.</title>
        <authorList>
            <person name="Yamagishi J."/>
            <person name="Asada M."/>
            <person name="Hakimi H."/>
            <person name="Tanaka T.Q."/>
            <person name="Sugimoto C."/>
            <person name="Kawazu S."/>
        </authorList>
    </citation>
    <scope>NUCLEOTIDE SEQUENCE [LARGE SCALE GENOMIC DNA]</scope>
    <source>
        <strain evidence="3 4">Miyake</strain>
    </source>
</reference>
<dbReference type="PANTHER" id="PTHR18976:SF34">
    <property type="entry name" value="LIPID-BINDING PROTEIN"/>
    <property type="match status" value="1"/>
</dbReference>
<evidence type="ECO:0008006" key="5">
    <source>
        <dbReference type="Google" id="ProtNLM"/>
    </source>
</evidence>
<feature type="coiled-coil region" evidence="1">
    <location>
        <begin position="166"/>
        <end position="213"/>
    </location>
</feature>
<feature type="coiled-coil region" evidence="1">
    <location>
        <begin position="3672"/>
        <end position="3732"/>
    </location>
</feature>
<feature type="region of interest" description="Disordered" evidence="2">
    <location>
        <begin position="1358"/>
        <end position="1384"/>
    </location>
</feature>
<protein>
    <recommendedName>
        <fullName evidence="5">Extracellular matrix-binding ebh</fullName>
    </recommendedName>
</protein>
<dbReference type="GeneID" id="39876881"/>
<feature type="compositionally biased region" description="Polar residues" evidence="2">
    <location>
        <begin position="1366"/>
        <end position="1384"/>
    </location>
</feature>